<evidence type="ECO:0000256" key="4">
    <source>
        <dbReference type="ARBA" id="ARBA00023136"/>
    </source>
</evidence>
<protein>
    <recommendedName>
        <fullName evidence="8">DoxX family membrane protein</fullName>
    </recommendedName>
</protein>
<comment type="subcellular location">
    <subcellularLocation>
        <location evidence="1">Membrane</location>
        <topology evidence="1">Multi-pass membrane protein</topology>
    </subcellularLocation>
</comment>
<evidence type="ECO:0000313" key="6">
    <source>
        <dbReference type="EMBL" id="AVG23844.1"/>
    </source>
</evidence>
<dbReference type="InterPro" id="IPR032808">
    <property type="entry name" value="DoxX"/>
</dbReference>
<dbReference type="KEGG" id="psai:C3B54_11871"/>
<sequence length="139" mass="15263">MNGVRTLARLALGAALLFAGLGHLTFGREEFQAQVPPWLPLNADFVVLASGVVEITLGVSLLVARRYRRQVGWITAAFFVAIFPGNISQYLTQTDAFGLDTDTARLTRLFFQPLLVLWALWATGALKKKPQVSQNSSTE</sequence>
<dbReference type="EMBL" id="CP026923">
    <property type="protein sequence ID" value="AVG23844.1"/>
    <property type="molecule type" value="Genomic_DNA"/>
</dbReference>
<evidence type="ECO:0000256" key="1">
    <source>
        <dbReference type="ARBA" id="ARBA00004141"/>
    </source>
</evidence>
<dbReference type="RefSeq" id="WP_104913400.1">
    <property type="nucleotide sequence ID" value="NZ_CP026923.1"/>
</dbReference>
<organism evidence="6 7">
    <name type="scientific">Pontimonas salivibrio</name>
    <dbReference type="NCBI Taxonomy" id="1159327"/>
    <lineage>
        <taxon>Bacteria</taxon>
        <taxon>Bacillati</taxon>
        <taxon>Actinomycetota</taxon>
        <taxon>Actinomycetes</taxon>
        <taxon>Micrococcales</taxon>
        <taxon>Microbacteriaceae</taxon>
        <taxon>Pontimonas</taxon>
    </lineage>
</organism>
<proteinExistence type="predicted"/>
<evidence type="ECO:0000256" key="2">
    <source>
        <dbReference type="ARBA" id="ARBA00022692"/>
    </source>
</evidence>
<keyword evidence="3 5" id="KW-1133">Transmembrane helix</keyword>
<keyword evidence="4 5" id="KW-0472">Membrane</keyword>
<reference evidence="6 7" key="1">
    <citation type="submission" date="2018-02" db="EMBL/GenBank/DDBJ databases">
        <title>Complete genome of the streamlined marine actinobacterium Pontimonas salivibrio CL-TW6 adapted to coastal planktonic lifestype.</title>
        <authorList>
            <person name="Cho B.C."/>
            <person name="Hardies S.C."/>
            <person name="Jang G.I."/>
            <person name="Hwang C.Y."/>
        </authorList>
    </citation>
    <scope>NUCLEOTIDE SEQUENCE [LARGE SCALE GENOMIC DNA]</scope>
    <source>
        <strain evidence="6 7">CL-TW6</strain>
    </source>
</reference>
<accession>A0A2L2BQB2</accession>
<feature type="transmembrane region" description="Helical" evidence="5">
    <location>
        <begin position="43"/>
        <end position="64"/>
    </location>
</feature>
<name>A0A2L2BQB2_9MICO</name>
<evidence type="ECO:0000313" key="7">
    <source>
        <dbReference type="Proteomes" id="UP000243077"/>
    </source>
</evidence>
<dbReference type="PANTHER" id="PTHR36974:SF1">
    <property type="entry name" value="DOXX FAMILY MEMBRANE PROTEIN"/>
    <property type="match status" value="1"/>
</dbReference>
<evidence type="ECO:0008006" key="8">
    <source>
        <dbReference type="Google" id="ProtNLM"/>
    </source>
</evidence>
<feature type="transmembrane region" description="Helical" evidence="5">
    <location>
        <begin position="71"/>
        <end position="89"/>
    </location>
</feature>
<dbReference type="OrthoDB" id="9788974at2"/>
<dbReference type="AlphaFoldDB" id="A0A2L2BQB2"/>
<dbReference type="PANTHER" id="PTHR36974">
    <property type="entry name" value="MEMBRANE PROTEIN-RELATED"/>
    <property type="match status" value="1"/>
</dbReference>
<dbReference type="Proteomes" id="UP000243077">
    <property type="component" value="Chromosome"/>
</dbReference>
<dbReference type="GO" id="GO:0016020">
    <property type="term" value="C:membrane"/>
    <property type="evidence" value="ECO:0007669"/>
    <property type="project" value="UniProtKB-SubCell"/>
</dbReference>
<dbReference type="Pfam" id="PF07681">
    <property type="entry name" value="DoxX"/>
    <property type="match status" value="1"/>
</dbReference>
<feature type="transmembrane region" description="Helical" evidence="5">
    <location>
        <begin position="109"/>
        <end position="126"/>
    </location>
</feature>
<keyword evidence="7" id="KW-1185">Reference proteome</keyword>
<evidence type="ECO:0000256" key="5">
    <source>
        <dbReference type="SAM" id="Phobius"/>
    </source>
</evidence>
<keyword evidence="2 5" id="KW-0812">Transmembrane</keyword>
<gene>
    <name evidence="6" type="ORF">C3B54_11871</name>
</gene>
<evidence type="ECO:0000256" key="3">
    <source>
        <dbReference type="ARBA" id="ARBA00022989"/>
    </source>
</evidence>